<protein>
    <submittedName>
        <fullName evidence="4">NUDIX hydrolase</fullName>
    </submittedName>
</protein>
<dbReference type="Proteomes" id="UP001305702">
    <property type="component" value="Chromosome"/>
</dbReference>
<dbReference type="PANTHER" id="PTHR43046">
    <property type="entry name" value="GDP-MANNOSE MANNOSYL HYDROLASE"/>
    <property type="match status" value="1"/>
</dbReference>
<dbReference type="AlphaFoldDB" id="A0AA96LCM4"/>
<accession>A0AA96LCM4</accession>
<dbReference type="Pfam" id="PF00293">
    <property type="entry name" value="NUDIX"/>
    <property type="match status" value="1"/>
</dbReference>
<dbReference type="Gene3D" id="3.90.79.10">
    <property type="entry name" value="Nucleoside Triphosphate Pyrophosphohydrolase"/>
    <property type="match status" value="1"/>
</dbReference>
<dbReference type="InterPro" id="IPR000086">
    <property type="entry name" value="NUDIX_hydrolase_dom"/>
</dbReference>
<dbReference type="KEGG" id="paun:MJA45_24435"/>
<evidence type="ECO:0000256" key="1">
    <source>
        <dbReference type="ARBA" id="ARBA00001946"/>
    </source>
</evidence>
<dbReference type="InterPro" id="IPR015797">
    <property type="entry name" value="NUDIX_hydrolase-like_dom_sf"/>
</dbReference>
<dbReference type="CDD" id="cd04686">
    <property type="entry name" value="NUDIX_Hydrolase"/>
    <property type="match status" value="1"/>
</dbReference>
<evidence type="ECO:0000313" key="4">
    <source>
        <dbReference type="EMBL" id="WNQ10733.1"/>
    </source>
</evidence>
<keyword evidence="5" id="KW-1185">Reference proteome</keyword>
<dbReference type="RefSeq" id="WP_315604507.1">
    <property type="nucleotide sequence ID" value="NZ_CP130318.1"/>
</dbReference>
<sequence length="178" mass="20433">MGDYREERWHRHLGVYGICIQEGKLLLIHKKGGPYINRYDLPGGTVEPNEPLVTALHREVKEETGLKINVIRNLGVRDYVTPYPLEKRGTTHIHHIAVFYEMDYVSGEPSFCTEMHDNDSAGPEWVDPNGVTQENSSPLVWQALEWLKDRNHNHLEVARLDDWMVMEAKEGIDCDAGN</sequence>
<dbReference type="EMBL" id="CP130318">
    <property type="protein sequence ID" value="WNQ10733.1"/>
    <property type="molecule type" value="Genomic_DNA"/>
</dbReference>
<dbReference type="InterPro" id="IPR020084">
    <property type="entry name" value="NUDIX_hydrolase_CS"/>
</dbReference>
<evidence type="ECO:0000313" key="5">
    <source>
        <dbReference type="Proteomes" id="UP001305702"/>
    </source>
</evidence>
<name>A0AA96LCM4_9BACL</name>
<proteinExistence type="predicted"/>
<keyword evidence="2 4" id="KW-0378">Hydrolase</keyword>
<dbReference type="PROSITE" id="PS51462">
    <property type="entry name" value="NUDIX"/>
    <property type="match status" value="1"/>
</dbReference>
<comment type="cofactor">
    <cofactor evidence="1">
        <name>Mg(2+)</name>
        <dbReference type="ChEBI" id="CHEBI:18420"/>
    </cofactor>
</comment>
<dbReference type="PANTHER" id="PTHR43046:SF14">
    <property type="entry name" value="MUTT_NUDIX FAMILY PROTEIN"/>
    <property type="match status" value="1"/>
</dbReference>
<evidence type="ECO:0000256" key="2">
    <source>
        <dbReference type="ARBA" id="ARBA00022801"/>
    </source>
</evidence>
<dbReference type="SUPFAM" id="SSF55811">
    <property type="entry name" value="Nudix"/>
    <property type="match status" value="1"/>
</dbReference>
<gene>
    <name evidence="4" type="ORF">MJA45_24435</name>
</gene>
<organism evidence="4 5">
    <name type="scientific">Paenibacillus aurantius</name>
    <dbReference type="NCBI Taxonomy" id="2918900"/>
    <lineage>
        <taxon>Bacteria</taxon>
        <taxon>Bacillati</taxon>
        <taxon>Bacillota</taxon>
        <taxon>Bacilli</taxon>
        <taxon>Bacillales</taxon>
        <taxon>Paenibacillaceae</taxon>
        <taxon>Paenibacillus</taxon>
    </lineage>
</organism>
<feature type="domain" description="Nudix hydrolase" evidence="3">
    <location>
        <begin position="10"/>
        <end position="148"/>
    </location>
</feature>
<evidence type="ECO:0000259" key="3">
    <source>
        <dbReference type="PROSITE" id="PS51462"/>
    </source>
</evidence>
<reference evidence="4 5" key="1">
    <citation type="submission" date="2022-02" db="EMBL/GenBank/DDBJ databases">
        <title>Paenibacillus sp. MBLB1776 Whole Genome Shotgun Sequencing.</title>
        <authorList>
            <person name="Hwang C.Y."/>
            <person name="Cho E.-S."/>
            <person name="Seo M.-J."/>
        </authorList>
    </citation>
    <scope>NUCLEOTIDE SEQUENCE [LARGE SCALE GENOMIC DNA]</scope>
    <source>
        <strain evidence="4 5">MBLB1776</strain>
    </source>
</reference>
<dbReference type="PROSITE" id="PS00893">
    <property type="entry name" value="NUDIX_BOX"/>
    <property type="match status" value="1"/>
</dbReference>
<dbReference type="GO" id="GO:0016787">
    <property type="term" value="F:hydrolase activity"/>
    <property type="evidence" value="ECO:0007669"/>
    <property type="project" value="UniProtKB-KW"/>
</dbReference>